<dbReference type="OrthoDB" id="2020972at2759"/>
<dbReference type="Gene3D" id="1.10.150.50">
    <property type="entry name" value="Transcription Factor, Ets-1"/>
    <property type="match status" value="1"/>
</dbReference>
<feature type="compositionally biased region" description="Polar residues" evidence="9">
    <location>
        <begin position="707"/>
        <end position="718"/>
    </location>
</feature>
<keyword evidence="6" id="KW-0067">ATP-binding</keyword>
<feature type="region of interest" description="Disordered" evidence="9">
    <location>
        <begin position="1801"/>
        <end position="1879"/>
    </location>
</feature>
<dbReference type="InterPro" id="IPR044574">
    <property type="entry name" value="ARIP4-like"/>
</dbReference>
<feature type="domain" description="Helicase C-terminal" evidence="12">
    <location>
        <begin position="1527"/>
        <end position="1674"/>
    </location>
</feature>
<evidence type="ECO:0000259" key="11">
    <source>
        <dbReference type="PROSITE" id="PS51192"/>
    </source>
</evidence>
<evidence type="ECO:0000256" key="8">
    <source>
        <dbReference type="ARBA" id="ARBA00023242"/>
    </source>
</evidence>
<dbReference type="InterPro" id="IPR001660">
    <property type="entry name" value="SAM"/>
</dbReference>
<dbReference type="Proteomes" id="UP000053328">
    <property type="component" value="Unassembled WGS sequence"/>
</dbReference>
<dbReference type="HOGENOM" id="CLU_001161_1_0_1"/>
<keyword evidence="7" id="KW-0238">DNA-binding</keyword>
<dbReference type="SUPFAM" id="SSF47769">
    <property type="entry name" value="SAM/Pointed domain"/>
    <property type="match status" value="1"/>
</dbReference>
<dbReference type="GO" id="GO:0016887">
    <property type="term" value="F:ATP hydrolysis activity"/>
    <property type="evidence" value="ECO:0007669"/>
    <property type="project" value="InterPro"/>
</dbReference>
<dbReference type="InterPro" id="IPR001650">
    <property type="entry name" value="Helicase_C-like"/>
</dbReference>
<dbReference type="PROSITE" id="PS51192">
    <property type="entry name" value="HELICASE_ATP_BIND_1"/>
    <property type="match status" value="1"/>
</dbReference>
<organism evidence="13 14">
    <name type="scientific">Exophiala spinifera</name>
    <dbReference type="NCBI Taxonomy" id="91928"/>
    <lineage>
        <taxon>Eukaryota</taxon>
        <taxon>Fungi</taxon>
        <taxon>Dikarya</taxon>
        <taxon>Ascomycota</taxon>
        <taxon>Pezizomycotina</taxon>
        <taxon>Eurotiomycetes</taxon>
        <taxon>Chaetothyriomycetidae</taxon>
        <taxon>Chaetothyriales</taxon>
        <taxon>Herpotrichiellaceae</taxon>
        <taxon>Exophiala</taxon>
    </lineage>
</organism>
<evidence type="ECO:0000313" key="14">
    <source>
        <dbReference type="Proteomes" id="UP000053328"/>
    </source>
</evidence>
<evidence type="ECO:0000256" key="7">
    <source>
        <dbReference type="ARBA" id="ARBA00023125"/>
    </source>
</evidence>
<feature type="compositionally biased region" description="Basic and acidic residues" evidence="9">
    <location>
        <begin position="1029"/>
        <end position="1050"/>
    </location>
</feature>
<dbReference type="GO" id="GO:0003677">
    <property type="term" value="F:DNA binding"/>
    <property type="evidence" value="ECO:0007669"/>
    <property type="project" value="UniProtKB-KW"/>
</dbReference>
<dbReference type="CDD" id="cd18007">
    <property type="entry name" value="DEXHc_ATRX-like"/>
    <property type="match status" value="1"/>
</dbReference>
<dbReference type="SMART" id="SM00487">
    <property type="entry name" value="DEXDc"/>
    <property type="match status" value="1"/>
</dbReference>
<proteinExistence type="inferred from homology"/>
<dbReference type="InterPro" id="IPR056026">
    <property type="entry name" value="DUF7607"/>
</dbReference>
<feature type="compositionally biased region" description="Polar residues" evidence="9">
    <location>
        <begin position="1835"/>
        <end position="1844"/>
    </location>
</feature>
<feature type="region of interest" description="Disordered" evidence="9">
    <location>
        <begin position="978"/>
        <end position="1050"/>
    </location>
</feature>
<dbReference type="Gene3D" id="3.40.50.10810">
    <property type="entry name" value="Tandem AAA-ATPase domain"/>
    <property type="match status" value="1"/>
</dbReference>
<dbReference type="PANTHER" id="PTHR45797:SF1">
    <property type="entry name" value="HELICASE ARIP4"/>
    <property type="match status" value="1"/>
</dbReference>
<evidence type="ECO:0000256" key="4">
    <source>
        <dbReference type="ARBA" id="ARBA00022801"/>
    </source>
</evidence>
<keyword evidence="3" id="KW-0547">Nucleotide-binding</keyword>
<feature type="compositionally biased region" description="Basic and acidic residues" evidence="9">
    <location>
        <begin position="1849"/>
        <end position="1868"/>
    </location>
</feature>
<accession>A0A0D2C9Z7</accession>
<feature type="compositionally biased region" description="Basic and acidic residues" evidence="9">
    <location>
        <begin position="226"/>
        <end position="235"/>
    </location>
</feature>
<feature type="domain" description="SAM" evidence="10">
    <location>
        <begin position="14"/>
        <end position="93"/>
    </location>
</feature>
<feature type="compositionally biased region" description="Polar residues" evidence="9">
    <location>
        <begin position="193"/>
        <end position="203"/>
    </location>
</feature>
<dbReference type="GO" id="GO:0005524">
    <property type="term" value="F:ATP binding"/>
    <property type="evidence" value="ECO:0007669"/>
    <property type="project" value="UniProtKB-KW"/>
</dbReference>
<evidence type="ECO:0000256" key="1">
    <source>
        <dbReference type="ARBA" id="ARBA00004123"/>
    </source>
</evidence>
<comment type="subcellular location">
    <subcellularLocation>
        <location evidence="1">Nucleus</location>
    </subcellularLocation>
</comment>
<evidence type="ECO:0000256" key="5">
    <source>
        <dbReference type="ARBA" id="ARBA00022806"/>
    </source>
</evidence>
<dbReference type="CDD" id="cd18793">
    <property type="entry name" value="SF2_C_SNF"/>
    <property type="match status" value="1"/>
</dbReference>
<keyword evidence="4" id="KW-0378">Hydrolase</keyword>
<name>A0A0D2C9Z7_9EURO</name>
<feature type="region of interest" description="Disordered" evidence="9">
    <location>
        <begin position="679"/>
        <end position="813"/>
    </location>
</feature>
<dbReference type="STRING" id="91928.A0A0D2C9Z7"/>
<dbReference type="InterPro" id="IPR027417">
    <property type="entry name" value="P-loop_NTPase"/>
</dbReference>
<dbReference type="SMART" id="SM00490">
    <property type="entry name" value="HELICc"/>
    <property type="match status" value="1"/>
</dbReference>
<evidence type="ECO:0000256" key="9">
    <source>
        <dbReference type="SAM" id="MobiDB-lite"/>
    </source>
</evidence>
<dbReference type="PROSITE" id="PS50105">
    <property type="entry name" value="SAM_DOMAIN"/>
    <property type="match status" value="1"/>
</dbReference>
<evidence type="ECO:0000256" key="2">
    <source>
        <dbReference type="ARBA" id="ARBA00007025"/>
    </source>
</evidence>
<feature type="region of interest" description="Disordered" evidence="9">
    <location>
        <begin position="159"/>
        <end position="257"/>
    </location>
</feature>
<dbReference type="Pfam" id="PF00176">
    <property type="entry name" value="SNF2-rel_dom"/>
    <property type="match status" value="1"/>
</dbReference>
<reference evidence="13 14" key="1">
    <citation type="submission" date="2015-01" db="EMBL/GenBank/DDBJ databases">
        <title>The Genome Sequence of Exophiala spinifera CBS89968.</title>
        <authorList>
            <consortium name="The Broad Institute Genomics Platform"/>
            <person name="Cuomo C."/>
            <person name="de Hoog S."/>
            <person name="Gorbushina A."/>
            <person name="Stielow B."/>
            <person name="Teixiera M."/>
            <person name="Abouelleil A."/>
            <person name="Chapman S.B."/>
            <person name="Priest M."/>
            <person name="Young S.K."/>
            <person name="Wortman J."/>
            <person name="Nusbaum C."/>
            <person name="Birren B."/>
        </authorList>
    </citation>
    <scope>NUCLEOTIDE SEQUENCE [LARGE SCALE GENOMIC DNA]</scope>
    <source>
        <strain evidence="13 14">CBS 89968</strain>
    </source>
</reference>
<keyword evidence="5" id="KW-0347">Helicase</keyword>
<dbReference type="InterPro" id="IPR000330">
    <property type="entry name" value="SNF2_N"/>
</dbReference>
<dbReference type="PROSITE" id="PS51194">
    <property type="entry name" value="HELICASE_CTER"/>
    <property type="match status" value="1"/>
</dbReference>
<dbReference type="RefSeq" id="XP_016240605.1">
    <property type="nucleotide sequence ID" value="XM_016375329.1"/>
</dbReference>
<dbReference type="SUPFAM" id="SSF52540">
    <property type="entry name" value="P-loop containing nucleoside triphosphate hydrolases"/>
    <property type="match status" value="2"/>
</dbReference>
<keyword evidence="14" id="KW-1185">Reference proteome</keyword>
<dbReference type="VEuPathDB" id="FungiDB:PV08_00964"/>
<dbReference type="Pfam" id="PF24580">
    <property type="entry name" value="DUF7607"/>
    <property type="match status" value="1"/>
</dbReference>
<protein>
    <submittedName>
        <fullName evidence="13">Uncharacterized protein</fullName>
    </submittedName>
</protein>
<evidence type="ECO:0000259" key="12">
    <source>
        <dbReference type="PROSITE" id="PS51194"/>
    </source>
</evidence>
<dbReference type="Gene3D" id="3.40.50.300">
    <property type="entry name" value="P-loop containing nucleotide triphosphate hydrolases"/>
    <property type="match status" value="1"/>
</dbReference>
<dbReference type="EMBL" id="KN847492">
    <property type="protein sequence ID" value="KIW20389.1"/>
    <property type="molecule type" value="Genomic_DNA"/>
</dbReference>
<evidence type="ECO:0000256" key="3">
    <source>
        <dbReference type="ARBA" id="ARBA00022741"/>
    </source>
</evidence>
<dbReference type="InterPro" id="IPR038718">
    <property type="entry name" value="SNF2-like_sf"/>
</dbReference>
<dbReference type="Pfam" id="PF00271">
    <property type="entry name" value="Helicase_C"/>
    <property type="match status" value="1"/>
</dbReference>
<feature type="region of interest" description="Disordered" evidence="9">
    <location>
        <begin position="1729"/>
        <end position="1750"/>
    </location>
</feature>
<dbReference type="GO" id="GO:0004386">
    <property type="term" value="F:helicase activity"/>
    <property type="evidence" value="ECO:0007669"/>
    <property type="project" value="UniProtKB-KW"/>
</dbReference>
<dbReference type="GeneID" id="27328047"/>
<evidence type="ECO:0000256" key="6">
    <source>
        <dbReference type="ARBA" id="ARBA00022840"/>
    </source>
</evidence>
<feature type="compositionally biased region" description="Acidic residues" evidence="9">
    <location>
        <begin position="687"/>
        <end position="696"/>
    </location>
</feature>
<feature type="compositionally biased region" description="Polar residues" evidence="9">
    <location>
        <begin position="739"/>
        <end position="753"/>
    </location>
</feature>
<keyword evidence="8" id="KW-0539">Nucleus</keyword>
<dbReference type="InterPro" id="IPR014001">
    <property type="entry name" value="Helicase_ATP-bd"/>
</dbReference>
<dbReference type="GO" id="GO:0005634">
    <property type="term" value="C:nucleus"/>
    <property type="evidence" value="ECO:0007669"/>
    <property type="project" value="UniProtKB-SubCell"/>
</dbReference>
<dbReference type="InterPro" id="IPR013761">
    <property type="entry name" value="SAM/pointed_sf"/>
</dbReference>
<feature type="domain" description="Helicase ATP-binding" evidence="11">
    <location>
        <begin position="1107"/>
        <end position="1301"/>
    </location>
</feature>
<gene>
    <name evidence="13" type="ORF">PV08_00964</name>
</gene>
<dbReference type="InterPro" id="IPR049730">
    <property type="entry name" value="SNF2/RAD54-like_C"/>
</dbReference>
<dbReference type="PANTHER" id="PTHR45797">
    <property type="entry name" value="RAD54-LIKE"/>
    <property type="match status" value="1"/>
</dbReference>
<sequence length="1879" mass="213225">MDSSNEQDDDARNWSIDRVVRELCHNPTPCWSAVVQRQVMPDQQFLEDVIRQNHLDGDNLLALDMSVLRDDLGLASFGQRRAMMKVIDYLRSTSPSYQQMAFQADGMARMQSEMYTPQLVQSRTPMTHKSPSYIGLGVIPSVEPRLPTRSPFLKSIVEPQASHEPLPPMTKSPFGEYAPKSGSPLATVAPQATRPSPSTNATETFMERSQAAPATGISRPGSLEARSTEARRPHQEPPLITTQKKKKKIAPTSVAQQQEVVVEASSTSYLPRSAMPLQDMFYHKISSDFGDTFYRPLLDESTTFVTGGRYPTGQRLNVASHIRHFFRQSVTKLPGNGALVKIPYQLYPPGRGFKPHSESYFTLFKQNGDQPRVFRAQDYPELSKLGEPDGPEVQLVPISSKVDPFEQKQDEQAGWTDFDYLLEKYPVEDSDRVLPVYGDSSDEGELDEETWAEIEAEQLEKNKATKALTADEVSAVIDEGISEIRQDWRDTKLPKIQLKAYRIWMDAARRKQRLQKLNYLKHEKERFDKMIKKIIKAMMDDIWHNANEVKKQCQSLEASVHQQEEFCHYETMLSQDTAPERPTKRALKAVRPRQQPVLEDGEELINSDSEPFSEIEEDFLVDDSSEAGSIHHEPEAESWTPVIPKVTRDEFNATELMHNADHIDSDKRPSLEADKIMDTTDAQANDADIETSDDEVITPARRKHLIQHSTPRTTNPNNVLRIPPDPSSSTDDDSEDDNAASNRPSRLSQTSARRQGRRKSEYVDLTFSSPERGSNQSAVEDSTDFSVHTPELNPLPKTEPLGASKKEKSGSPSLTQTMHRLFDDDSALPPVQDVERMRHDIEWKHLERLADECKPDRRRALAKALYELDRDVISKLKKFLETLTVHSRQSVLVNGLLELGGDDHEIQGVKARYQPSAHTLILLYITFVCGQNMFESASNLTERSRNEAYNDIDKTSKHFFELLSTFIVLFEKDDQQQQSSLEGTKKRKRHQIDSPVELVDDSDFPPTDTSTDQLELVIPGSAHKKRKRKVEESQEAKTLQKSDQLRIQEQEQRRQKMAEKFAQMTAEGQPILAPINTTEPYIHLHPHIAQRVKPHQLNGIQFMWREIIDDPKHQGCILAHTMGLGKTMQVISLLVTISICSQSDNPEVRSQIPVHLRKRKTLILCPATLVDNWYDELLMWTPDPNILGTIYKLDTSSSKMISDWARTGGLLLVSYERFRRIVVDCQKAKLANVVNIDLERILLDEPTLVVADEAHKLKNPLSTTNKVASQLKTTSRIALTGSPLNNHLEEYYTMVNWISPGYLGNLVQFKSKYSEPIIAGLYADSTGFQKRLALKKLHVLKRDLDPKIKRADISAIAKDMPPKTEFFITLPLTDIQTKAYNVYATHMSELMQQKKGNAATASIWSWMNMLSWLCHHPSIFLSKMKERAELEVSRQDRGGQTSGVDDSSLLLEDGELFAADDLDDNPELDNNLDLDNNLELDDNPDLDATGPMSEALQRVQDIMRDLINDPELMRDPSLSYRTLAVKKLIRQIVAVGDKVLIFSHSIPTLNFLEKMLKKMKCSYCRLDGSTKLSSRQAATKAFNNKDTHQVFLLSTRAGALGLNLQGANRVILFDFGFNPAWEEQAIGRAYRLNQKAPVFVYRFQAGGTFEDNLFNTSIFKTQLFGRVVDKKNPRRQATKKFAEHLAPVKEVTKQDFTDCQGKDPNVLDAIIKDMDFICKIVLTETFQKEDDERLNEEEQKEAEAEYQDQQLLRQDPVAYEAKKRADARKAEADRVANYGFPGNFQASNEVMRFSTLAHNHYQASRGPSNTKASTPTYPNVPPPFHRQDLDRPRSTESAPTTQSGWAYDDTFREILQHTDPKTTSRSVDDGDVPMNGPTR</sequence>
<evidence type="ECO:0000313" key="13">
    <source>
        <dbReference type="EMBL" id="KIW20389.1"/>
    </source>
</evidence>
<feature type="compositionally biased region" description="Acidic residues" evidence="9">
    <location>
        <begin position="1732"/>
        <end position="1746"/>
    </location>
</feature>
<evidence type="ECO:0000259" key="10">
    <source>
        <dbReference type="PROSITE" id="PS50105"/>
    </source>
</evidence>
<feature type="compositionally biased region" description="Polar residues" evidence="9">
    <location>
        <begin position="766"/>
        <end position="786"/>
    </location>
</feature>
<comment type="similarity">
    <text evidence="2">Belongs to the SNF2/RAD54 helicase family.</text>
</comment>
<feature type="compositionally biased region" description="Basic and acidic residues" evidence="9">
    <location>
        <begin position="1825"/>
        <end position="1834"/>
    </location>
</feature>
<feature type="compositionally biased region" description="Polar residues" evidence="9">
    <location>
        <begin position="1801"/>
        <end position="1817"/>
    </location>
</feature>